<dbReference type="RefSeq" id="XP_036263027.1">
    <property type="nucleotide sequence ID" value="XM_036407316.1"/>
</dbReference>
<dbReference type="Proteomes" id="UP000054928">
    <property type="component" value="Unassembled WGS sequence"/>
</dbReference>
<evidence type="ECO:0000313" key="2">
    <source>
        <dbReference type="Proteomes" id="UP000054928"/>
    </source>
</evidence>
<accession>A0A0P1A969</accession>
<protein>
    <submittedName>
        <fullName evidence="1">Uncharacterized protein</fullName>
    </submittedName>
</protein>
<sequence length="75" mass="9037">MNLLFLSIQKYDRAFPRWLTDLLSNRAYPAHRQPEITTSLTFFRQKASPIQLRVTLVKAACRIFFRMMGWLRQYL</sequence>
<dbReference type="EMBL" id="CCYD01000261">
    <property type="protein sequence ID" value="CEG37102.1"/>
    <property type="molecule type" value="Genomic_DNA"/>
</dbReference>
<name>A0A0P1A969_PLAHL</name>
<reference evidence="2" key="1">
    <citation type="submission" date="2014-09" db="EMBL/GenBank/DDBJ databases">
        <authorList>
            <person name="Sharma Rahul"/>
            <person name="Thines Marco"/>
        </authorList>
    </citation>
    <scope>NUCLEOTIDE SEQUENCE [LARGE SCALE GENOMIC DNA]</scope>
</reference>
<dbReference type="AlphaFoldDB" id="A0A0P1A969"/>
<dbReference type="GeneID" id="59052851"/>
<proteinExistence type="predicted"/>
<evidence type="ECO:0000313" key="1">
    <source>
        <dbReference type="EMBL" id="CEG37102.1"/>
    </source>
</evidence>
<keyword evidence="2" id="KW-1185">Reference proteome</keyword>
<organism evidence="1 2">
    <name type="scientific">Plasmopara halstedii</name>
    <name type="common">Downy mildew of sunflower</name>
    <dbReference type="NCBI Taxonomy" id="4781"/>
    <lineage>
        <taxon>Eukaryota</taxon>
        <taxon>Sar</taxon>
        <taxon>Stramenopiles</taxon>
        <taxon>Oomycota</taxon>
        <taxon>Peronosporomycetes</taxon>
        <taxon>Peronosporales</taxon>
        <taxon>Peronosporaceae</taxon>
        <taxon>Plasmopara</taxon>
    </lineage>
</organism>